<evidence type="ECO:0008006" key="3">
    <source>
        <dbReference type="Google" id="ProtNLM"/>
    </source>
</evidence>
<dbReference type="EMBL" id="JAESIL010000003">
    <property type="protein sequence ID" value="MBL3576760.1"/>
    <property type="molecule type" value="Genomic_DNA"/>
</dbReference>
<dbReference type="Proteomes" id="UP000635853">
    <property type="component" value="Unassembled WGS sequence"/>
</dbReference>
<reference evidence="2" key="1">
    <citation type="submission" date="2021-01" db="EMBL/GenBank/DDBJ databases">
        <title>Draft genomes of Rhodovulum sulfidophilum.</title>
        <authorList>
            <person name="Guzman M.S."/>
        </authorList>
    </citation>
    <scope>NUCLEOTIDE SEQUENCE [LARGE SCALE GENOMIC DNA]</scope>
    <source>
        <strain evidence="2">AB19</strain>
    </source>
</reference>
<comment type="caution">
    <text evidence="1">The sequence shown here is derived from an EMBL/GenBank/DDBJ whole genome shotgun (WGS) entry which is preliminary data.</text>
</comment>
<evidence type="ECO:0000313" key="2">
    <source>
        <dbReference type="Proteomes" id="UP000635853"/>
    </source>
</evidence>
<name>A0ABS1RAU9_9RHOB</name>
<accession>A0ABS1RAU9</accession>
<proteinExistence type="predicted"/>
<sequence length="492" mass="54508">MMRDRVLAKPAWRNFLHLEGLHDLPVPALLAADQLFEDIRTTGTTSPTPSDYATWAQRSGMEPCAWLDTLTGAAEVILPSELGNIAAARRLLRPTSPAGCSATSCQKVTGSTWDPCARVPSSRARQVSVHPWDLPEAWQTALRRAAQGLPGKKAAAPAHHILQRMQEKLCQLAWAAREAGLEIGLTEPALRAYLEALEARLRARKHSIRWATLRATVEELYRFARYVGDISDTDLSYLRKRLGRYEVLEKGQDALKFATLLETGNTTLTLLDQADSLLTRAACAKTPAARHRLRNAAAILGLYSIVPLRNADAGLILGKTLIWQSEAWIINTQIRKTRHRSPELLVVPLEPAFGRYVDAVVQGDFDPRYLPALREQACASGHPLILHADGSHTSPTHIPRVFREQTGNSFTTTRTMLHSDQAISRGEQGTRDAMVMAHQTSPQTARKYQARRVRQVAVERVQEAAAARRATLLPTELLTAINVINTKDRTDP</sequence>
<evidence type="ECO:0000313" key="1">
    <source>
        <dbReference type="EMBL" id="MBL3576760.1"/>
    </source>
</evidence>
<protein>
    <recommendedName>
        <fullName evidence="3">Phage integrase family protein</fullName>
    </recommendedName>
</protein>
<dbReference type="RefSeq" id="WP_075787852.1">
    <property type="nucleotide sequence ID" value="NZ_JAESIL010000003.1"/>
</dbReference>
<organism evidence="1 2">
    <name type="scientific">Rhodovulum visakhapatnamense</name>
    <dbReference type="NCBI Taxonomy" id="364297"/>
    <lineage>
        <taxon>Bacteria</taxon>
        <taxon>Pseudomonadati</taxon>
        <taxon>Pseudomonadota</taxon>
        <taxon>Alphaproteobacteria</taxon>
        <taxon>Rhodobacterales</taxon>
        <taxon>Paracoccaceae</taxon>
        <taxon>Rhodovulum</taxon>
    </lineage>
</organism>
<gene>
    <name evidence="1" type="ORF">JMJ92_01085</name>
</gene>
<keyword evidence="2" id="KW-1185">Reference proteome</keyword>